<dbReference type="AlphaFoldDB" id="A0AAV4UJG9"/>
<dbReference type="Proteomes" id="UP001054837">
    <property type="component" value="Unassembled WGS sequence"/>
</dbReference>
<evidence type="ECO:0000313" key="2">
    <source>
        <dbReference type="EMBL" id="GIY57923.1"/>
    </source>
</evidence>
<accession>A0AAV4UJG9</accession>
<organism evidence="2 3">
    <name type="scientific">Caerostris darwini</name>
    <dbReference type="NCBI Taxonomy" id="1538125"/>
    <lineage>
        <taxon>Eukaryota</taxon>
        <taxon>Metazoa</taxon>
        <taxon>Ecdysozoa</taxon>
        <taxon>Arthropoda</taxon>
        <taxon>Chelicerata</taxon>
        <taxon>Arachnida</taxon>
        <taxon>Araneae</taxon>
        <taxon>Araneomorphae</taxon>
        <taxon>Entelegynae</taxon>
        <taxon>Araneoidea</taxon>
        <taxon>Araneidae</taxon>
        <taxon>Caerostris</taxon>
    </lineage>
</organism>
<keyword evidence="1" id="KW-1133">Transmembrane helix</keyword>
<keyword evidence="1" id="KW-0812">Transmembrane</keyword>
<dbReference type="EMBL" id="BPLQ01011448">
    <property type="protein sequence ID" value="GIY57923.1"/>
    <property type="molecule type" value="Genomic_DNA"/>
</dbReference>
<evidence type="ECO:0000256" key="1">
    <source>
        <dbReference type="SAM" id="Phobius"/>
    </source>
</evidence>
<reference evidence="2 3" key="1">
    <citation type="submission" date="2021-06" db="EMBL/GenBank/DDBJ databases">
        <title>Caerostris darwini draft genome.</title>
        <authorList>
            <person name="Kono N."/>
            <person name="Arakawa K."/>
        </authorList>
    </citation>
    <scope>NUCLEOTIDE SEQUENCE [LARGE SCALE GENOMIC DNA]</scope>
</reference>
<comment type="caution">
    <text evidence="2">The sequence shown here is derived from an EMBL/GenBank/DDBJ whole genome shotgun (WGS) entry which is preliminary data.</text>
</comment>
<gene>
    <name evidence="2" type="primary">AVEN_125634_1</name>
    <name evidence="2" type="ORF">CDAR_451521</name>
</gene>
<sequence length="182" mass="20839">MSYEYALKNMFLEIHDTLSVDISFSNISNATDLISKARKMHQAIEDVLQISAFFAYVLVFANFLGLAVLNTTDFSEFQITLRAPMYVIMFLWSFSNFMMLTLTGSKLVDICKMWKLLQMDILKNNAKRKARRSDELKYLLLFIKSSQLDLTFTGGGMFQLQRSLLLTMGSAILSYSVLVVTF</sequence>
<proteinExistence type="predicted"/>
<protein>
    <recommendedName>
        <fullName evidence="4">Gustatory receptor</fullName>
    </recommendedName>
</protein>
<feature type="transmembrane region" description="Helical" evidence="1">
    <location>
        <begin position="164"/>
        <end position="181"/>
    </location>
</feature>
<evidence type="ECO:0008006" key="4">
    <source>
        <dbReference type="Google" id="ProtNLM"/>
    </source>
</evidence>
<feature type="transmembrane region" description="Helical" evidence="1">
    <location>
        <begin position="47"/>
        <end position="69"/>
    </location>
</feature>
<name>A0AAV4UJG9_9ARAC</name>
<keyword evidence="1" id="KW-0472">Membrane</keyword>
<feature type="transmembrane region" description="Helical" evidence="1">
    <location>
        <begin position="89"/>
        <end position="108"/>
    </location>
</feature>
<evidence type="ECO:0000313" key="3">
    <source>
        <dbReference type="Proteomes" id="UP001054837"/>
    </source>
</evidence>
<keyword evidence="3" id="KW-1185">Reference proteome</keyword>